<dbReference type="Proteomes" id="UP001628179">
    <property type="component" value="Unassembled WGS sequence"/>
</dbReference>
<evidence type="ECO:0000313" key="1">
    <source>
        <dbReference type="EMBL" id="GAB1317132.1"/>
    </source>
</evidence>
<organism evidence="1 2">
    <name type="scientific">Madurella fahalii</name>
    <dbReference type="NCBI Taxonomy" id="1157608"/>
    <lineage>
        <taxon>Eukaryota</taxon>
        <taxon>Fungi</taxon>
        <taxon>Dikarya</taxon>
        <taxon>Ascomycota</taxon>
        <taxon>Pezizomycotina</taxon>
        <taxon>Sordariomycetes</taxon>
        <taxon>Sordariomycetidae</taxon>
        <taxon>Sordariales</taxon>
        <taxon>Sordariales incertae sedis</taxon>
        <taxon>Madurella</taxon>
    </lineage>
</organism>
<accession>A0ABQ0GHA5</accession>
<reference evidence="1 2" key="1">
    <citation type="submission" date="2024-09" db="EMBL/GenBank/DDBJ databases">
        <title>Itraconazole resistance in Madurella fahalii resulting from another homologue of gene encoding cytochrome P450 14-alpha sterol demethylase (CYP51).</title>
        <authorList>
            <person name="Yoshioka I."/>
            <person name="Fahal A.H."/>
            <person name="Kaneko S."/>
            <person name="Yaguchi T."/>
        </authorList>
    </citation>
    <scope>NUCLEOTIDE SEQUENCE [LARGE SCALE GENOMIC DNA]</scope>
    <source>
        <strain evidence="1 2">IFM 68171</strain>
    </source>
</reference>
<proteinExistence type="predicted"/>
<gene>
    <name evidence="1" type="ORF">MFIFM68171_07342</name>
</gene>
<evidence type="ECO:0000313" key="2">
    <source>
        <dbReference type="Proteomes" id="UP001628179"/>
    </source>
</evidence>
<name>A0ABQ0GHA5_9PEZI</name>
<comment type="caution">
    <text evidence="1">The sequence shown here is derived from an EMBL/GenBank/DDBJ whole genome shotgun (WGS) entry which is preliminary data.</text>
</comment>
<keyword evidence="2" id="KW-1185">Reference proteome</keyword>
<dbReference type="GeneID" id="98178085"/>
<dbReference type="EMBL" id="BAAFSV010000004">
    <property type="protein sequence ID" value="GAB1317132.1"/>
    <property type="molecule type" value="Genomic_DNA"/>
</dbReference>
<protein>
    <submittedName>
        <fullName evidence="1">Uncharacterized protein</fullName>
    </submittedName>
</protein>
<dbReference type="RefSeq" id="XP_070918863.1">
    <property type="nucleotide sequence ID" value="XM_071062762.1"/>
</dbReference>
<sequence>MKPPESDQPWRGNLPCCHGPRGGCAVHNPNRLPIFWNQSLPSTSRPVTPNLFKSLFDRTITKQEDQPSSLQEPAIISSLPQNPQTCLSLPPIHPSLPYTLSFYHVHAVTSSPSLLPLLACQGTTACSPFHPSLTWSITPLFSPTGNRSSSDNTHLLLKYTLTFPISIPHRGGGHPPNALAHSTNWLLSPFYRTFAPCPHCVRLFSSVRLKVSALSTTTAAAYVRSVRVKYSLRNVLGQEFRDAWESEKGRQPGNLSCGMCCTDFGMEFVEGRKEVLVRLWVWKDVGGWEGALWDAASGGRTMKRDRADLGG</sequence>